<accession>A0A811KJD7</accession>
<sequence length="181" mass="20695">MTGDEKHGVYAVFKSKFVKYVRSSNLLPCFGLRADITVKYDNIIVKLMVPPIHIKIKLVTINKIEVNDKTCSLTIGGRGFDLTLQKVNTVEGDAASAIGERLRFLVLRQRIPHSILGLPFEWEMECIGNQRSKIRWNGVRRPKPPEYRIRRCLSDVSLQSAQSLRCGFGRLYQSFRSVKNK</sequence>
<evidence type="ECO:0000313" key="1">
    <source>
        <dbReference type="EMBL" id="CAD5215632.1"/>
    </source>
</evidence>
<organism evidence="1 2">
    <name type="scientific">Bursaphelenchus okinawaensis</name>
    <dbReference type="NCBI Taxonomy" id="465554"/>
    <lineage>
        <taxon>Eukaryota</taxon>
        <taxon>Metazoa</taxon>
        <taxon>Ecdysozoa</taxon>
        <taxon>Nematoda</taxon>
        <taxon>Chromadorea</taxon>
        <taxon>Rhabditida</taxon>
        <taxon>Tylenchina</taxon>
        <taxon>Tylenchomorpha</taxon>
        <taxon>Aphelenchoidea</taxon>
        <taxon>Aphelenchoididae</taxon>
        <taxon>Bursaphelenchus</taxon>
    </lineage>
</organism>
<dbReference type="Proteomes" id="UP000614601">
    <property type="component" value="Unassembled WGS sequence"/>
</dbReference>
<dbReference type="EMBL" id="CAJFDH010000003">
    <property type="protein sequence ID" value="CAD5215632.1"/>
    <property type="molecule type" value="Genomic_DNA"/>
</dbReference>
<name>A0A811KJD7_9BILA</name>
<evidence type="ECO:0000313" key="2">
    <source>
        <dbReference type="Proteomes" id="UP000614601"/>
    </source>
</evidence>
<dbReference type="Proteomes" id="UP000783686">
    <property type="component" value="Unassembled WGS sequence"/>
</dbReference>
<dbReference type="AlphaFoldDB" id="A0A811KJD7"/>
<comment type="caution">
    <text evidence="1">The sequence shown here is derived from an EMBL/GenBank/DDBJ whole genome shotgun (WGS) entry which is preliminary data.</text>
</comment>
<gene>
    <name evidence="1" type="ORF">BOKJ2_LOCUS6190</name>
</gene>
<dbReference type="EMBL" id="CAJFCW020000003">
    <property type="protein sequence ID" value="CAG9104466.1"/>
    <property type="molecule type" value="Genomic_DNA"/>
</dbReference>
<keyword evidence="2" id="KW-1185">Reference proteome</keyword>
<reference evidence="1" key="1">
    <citation type="submission" date="2020-09" db="EMBL/GenBank/DDBJ databases">
        <authorList>
            <person name="Kikuchi T."/>
        </authorList>
    </citation>
    <scope>NUCLEOTIDE SEQUENCE</scope>
    <source>
        <strain evidence="1">SH1</strain>
    </source>
</reference>
<protein>
    <submittedName>
        <fullName evidence="1">Uncharacterized protein</fullName>
    </submittedName>
</protein>
<dbReference type="OrthoDB" id="5868196at2759"/>
<proteinExistence type="predicted"/>